<dbReference type="Proteomes" id="UP000247569">
    <property type="component" value="Unassembled WGS sequence"/>
</dbReference>
<accession>A0A318K9U1</accession>
<protein>
    <submittedName>
        <fullName evidence="1">Uncharacterized protein</fullName>
    </submittedName>
</protein>
<evidence type="ECO:0000313" key="2">
    <source>
        <dbReference type="Proteomes" id="UP000247569"/>
    </source>
</evidence>
<sequence>MVVAPGERFVRDGDTVYVPIRFNTRSARPWGLLAVEFQGWKVTDPWSG</sequence>
<name>A0A318K9U1_9NOCA</name>
<dbReference type="EMBL" id="QJKF01000001">
    <property type="protein sequence ID" value="PXX71088.1"/>
    <property type="molecule type" value="Genomic_DNA"/>
</dbReference>
<dbReference type="AlphaFoldDB" id="A0A318K9U1"/>
<comment type="caution">
    <text evidence="1">The sequence shown here is derived from an EMBL/GenBank/DDBJ whole genome shotgun (WGS) entry which is preliminary data.</text>
</comment>
<organism evidence="1 2">
    <name type="scientific">Nocardia tenerifensis</name>
    <dbReference type="NCBI Taxonomy" id="228006"/>
    <lineage>
        <taxon>Bacteria</taxon>
        <taxon>Bacillati</taxon>
        <taxon>Actinomycetota</taxon>
        <taxon>Actinomycetes</taxon>
        <taxon>Mycobacteriales</taxon>
        <taxon>Nocardiaceae</taxon>
        <taxon>Nocardia</taxon>
    </lineage>
</organism>
<gene>
    <name evidence="1" type="ORF">DFR70_101509</name>
</gene>
<evidence type="ECO:0000313" key="1">
    <source>
        <dbReference type="EMBL" id="PXX71088.1"/>
    </source>
</evidence>
<proteinExistence type="predicted"/>
<reference evidence="1 2" key="1">
    <citation type="submission" date="2018-05" db="EMBL/GenBank/DDBJ databases">
        <title>Genomic Encyclopedia of Type Strains, Phase IV (KMG-IV): sequencing the most valuable type-strain genomes for metagenomic binning, comparative biology and taxonomic classification.</title>
        <authorList>
            <person name="Goeker M."/>
        </authorList>
    </citation>
    <scope>NUCLEOTIDE SEQUENCE [LARGE SCALE GENOMIC DNA]</scope>
    <source>
        <strain evidence="1 2">DSM 44704</strain>
    </source>
</reference>
<keyword evidence="2" id="KW-1185">Reference proteome</keyword>